<dbReference type="Proteomes" id="UP000214610">
    <property type="component" value="Unassembled WGS sequence"/>
</dbReference>
<gene>
    <name evidence="3" type="ORF">ADH67_03500</name>
</gene>
<evidence type="ECO:0000259" key="1">
    <source>
        <dbReference type="PROSITE" id="PS50234"/>
    </source>
</evidence>
<feature type="domain" description="VWFA" evidence="1">
    <location>
        <begin position="251"/>
        <end position="436"/>
    </location>
</feature>
<dbReference type="EMBL" id="NHMP01000002">
    <property type="protein sequence ID" value="OXE50084.1"/>
    <property type="molecule type" value="Genomic_DNA"/>
</dbReference>
<sequence length="807" mass="90871">MSNHVKANIPLKSIQWKGEVDGPLFRYQSVQNYENSTDDTIEISYSFPLPYGKSVITSFSAEINGVVRHACALLKKKAEETYEDAMESGDSPVMLKIEEQDFCTASLGNLKPGEKAKITVEYMQLLEFHGKKVRITIPMVLDERYAASEESYPSPLAGVEANIFADYACSGELLVKKPFDEGTVYSPSHAIRCSYSQKGLKVSAVGKADRDFVVDLEVENSGVLCLAQDGKEWAALASFIPQIAPKKAPLDLCVLLDCSGSMDGSRIEWAKETLSKIVGGLDPQDQVTLYRFGSDLRLEKIAENAIIPKCNSRIKGWLTRPWEEVINNIQADLGGTELEGALNGCRDLCRGESENSAILLITDGEVWDNKSVKKAAKKTGRRIFTLGIGMAPYGSLLTEISESTGGVYESVYSYSDIEDAANSVIVRLQAPLLKSVSIHWPQDAIWTSRAPRTAYSADSCSSAAFLREPIDELRMSFLEDGQKQEITIKRLDQEFGKALVQLVANMRMVASKDAEEQEYLGIRYNLAGPRTNFLLVVERAEEDKVADFAKLSVVPQMPVVDRMCNAPFGDLEGPGDISYCMSEPIRKCSRASHLGHWHASRATRRLDDPLEMMIDEDFEEEDPDGVNSTFFSGETEEIAKQLIDTKHLVELWEIAQKNDELKKKNCRKLLQKLEELADSSALDWYQIGKQLSFLIELYHFMEIPGKQTLSLFNELRIADERLNERWPDLRDFAKYMRKEHASWLTEQFRLFKTERHVPEALADIVEIPALQEWDNTDERNFVNAILTMLFVVNFVLDSNNKEEQKEL</sequence>
<dbReference type="Pfam" id="PF08487">
    <property type="entry name" value="VIT"/>
    <property type="match status" value="1"/>
</dbReference>
<dbReference type="InterPro" id="IPR036465">
    <property type="entry name" value="vWFA_dom_sf"/>
</dbReference>
<reference evidence="4" key="1">
    <citation type="submission" date="2017-05" db="EMBL/GenBank/DDBJ databases">
        <title>Improved OligoMM genomes.</title>
        <authorList>
            <person name="Garzetti D."/>
        </authorList>
    </citation>
    <scope>NUCLEOTIDE SEQUENCE [LARGE SCALE GENOMIC DNA]</scope>
    <source>
        <strain evidence="4">YL45</strain>
    </source>
</reference>
<dbReference type="SUPFAM" id="SSF53300">
    <property type="entry name" value="vWA-like"/>
    <property type="match status" value="1"/>
</dbReference>
<dbReference type="SMART" id="SM00609">
    <property type="entry name" value="VIT"/>
    <property type="match status" value="1"/>
</dbReference>
<feature type="domain" description="VIT" evidence="2">
    <location>
        <begin position="1"/>
        <end position="124"/>
    </location>
</feature>
<protein>
    <recommendedName>
        <fullName evidence="5">VWA domain-containing protein</fullName>
    </recommendedName>
</protein>
<dbReference type="AlphaFoldDB" id="A0A227KP94"/>
<evidence type="ECO:0000313" key="4">
    <source>
        <dbReference type="Proteomes" id="UP000214610"/>
    </source>
</evidence>
<name>A0A227KP94_9BURK</name>
<dbReference type="RefSeq" id="WP_066594825.1">
    <property type="nucleotide sequence ID" value="NZ_CAJTBZ010000035.1"/>
</dbReference>
<dbReference type="PANTHER" id="PTHR45737:SF6">
    <property type="entry name" value="VON WILLEBRAND FACTOR A DOMAIN-CONTAINING PROTEIN 5A"/>
    <property type="match status" value="1"/>
</dbReference>
<organism evidence="3 4">
    <name type="scientific">Turicimonas muris</name>
    <dbReference type="NCBI Taxonomy" id="1796652"/>
    <lineage>
        <taxon>Bacteria</taxon>
        <taxon>Pseudomonadati</taxon>
        <taxon>Pseudomonadota</taxon>
        <taxon>Betaproteobacteria</taxon>
        <taxon>Burkholderiales</taxon>
        <taxon>Sutterellaceae</taxon>
        <taxon>Turicimonas</taxon>
    </lineage>
</organism>
<dbReference type="PANTHER" id="PTHR45737">
    <property type="entry name" value="VON WILLEBRAND FACTOR A DOMAIN-CONTAINING PROTEIN 5A"/>
    <property type="match status" value="1"/>
</dbReference>
<evidence type="ECO:0000259" key="2">
    <source>
        <dbReference type="PROSITE" id="PS51468"/>
    </source>
</evidence>
<dbReference type="InterPro" id="IPR013694">
    <property type="entry name" value="VIT"/>
</dbReference>
<accession>A0A227KP94</accession>
<dbReference type="Pfam" id="PF00092">
    <property type="entry name" value="VWA"/>
    <property type="match status" value="1"/>
</dbReference>
<dbReference type="InterPro" id="IPR002035">
    <property type="entry name" value="VWF_A"/>
</dbReference>
<dbReference type="PROSITE" id="PS51468">
    <property type="entry name" value="VIT"/>
    <property type="match status" value="1"/>
</dbReference>
<proteinExistence type="predicted"/>
<dbReference type="SMART" id="SM00327">
    <property type="entry name" value="VWA"/>
    <property type="match status" value="1"/>
</dbReference>
<dbReference type="PROSITE" id="PS50234">
    <property type="entry name" value="VWFA"/>
    <property type="match status" value="1"/>
</dbReference>
<evidence type="ECO:0008006" key="5">
    <source>
        <dbReference type="Google" id="ProtNLM"/>
    </source>
</evidence>
<keyword evidence="4" id="KW-1185">Reference proteome</keyword>
<evidence type="ECO:0000313" key="3">
    <source>
        <dbReference type="EMBL" id="OXE50084.1"/>
    </source>
</evidence>
<comment type="caution">
    <text evidence="3">The sequence shown here is derived from an EMBL/GenBank/DDBJ whole genome shotgun (WGS) entry which is preliminary data.</text>
</comment>
<dbReference type="Gene3D" id="3.40.50.410">
    <property type="entry name" value="von Willebrand factor, type A domain"/>
    <property type="match status" value="1"/>
</dbReference>
<dbReference type="GeneID" id="78362517"/>